<feature type="compositionally biased region" description="Acidic residues" evidence="1">
    <location>
        <begin position="39"/>
        <end position="55"/>
    </location>
</feature>
<dbReference type="PROSITE" id="PS51257">
    <property type="entry name" value="PROKAR_LIPOPROTEIN"/>
    <property type="match status" value="1"/>
</dbReference>
<gene>
    <name evidence="2" type="ORF">AYJ05_10530</name>
</gene>
<dbReference type="OrthoDB" id="5197325at2"/>
<feature type="compositionally biased region" description="Basic and acidic residues" evidence="1">
    <location>
        <begin position="56"/>
        <end position="66"/>
    </location>
</feature>
<evidence type="ECO:0000256" key="1">
    <source>
        <dbReference type="SAM" id="MobiDB-lite"/>
    </source>
</evidence>
<dbReference type="Proteomes" id="UP000076947">
    <property type="component" value="Unassembled WGS sequence"/>
</dbReference>
<feature type="region of interest" description="Disordered" evidence="1">
    <location>
        <begin position="19"/>
        <end position="66"/>
    </location>
</feature>
<accession>A0A177IQW6</accession>
<dbReference type="EMBL" id="LSTQ01000005">
    <property type="protein sequence ID" value="OAH31283.1"/>
    <property type="molecule type" value="Genomic_DNA"/>
</dbReference>
<name>A0A177IQW6_9CORY</name>
<reference evidence="3" key="1">
    <citation type="submission" date="2016-02" db="EMBL/GenBank/DDBJ databases">
        <authorList>
            <person name="Kaur G."/>
            <person name="Nair G.R."/>
            <person name="Mayilraj S."/>
        </authorList>
    </citation>
    <scope>NUCLEOTIDE SEQUENCE [LARGE SCALE GENOMIC DNA]</scope>
    <source>
        <strain evidence="3">GA-15</strain>
    </source>
</reference>
<comment type="caution">
    <text evidence="2">The sequence shown here is derived from an EMBL/GenBank/DDBJ whole genome shotgun (WGS) entry which is preliminary data.</text>
</comment>
<dbReference type="AlphaFoldDB" id="A0A177IQW6"/>
<sequence length="163" mass="17817">MKKYLLPILVSTSLIITACGSSDDAPKDETTDVTTVAAADEEVSEDEAEDETIEEDSGRSDEEKAADYEAWLKGQLGVESFTQLLTSDPSLWGGWINGFDAQRDRMHVRLQIDRNDSDSKDFAKQAATAIASLVRASDDPRVENVDWVVVDDGAGVYIAQESI</sequence>
<keyword evidence="3" id="KW-1185">Reference proteome</keyword>
<proteinExistence type="predicted"/>
<protein>
    <submittedName>
        <fullName evidence="2">Uncharacterized protein</fullName>
    </submittedName>
</protein>
<evidence type="ECO:0000313" key="3">
    <source>
        <dbReference type="Proteomes" id="UP000076947"/>
    </source>
</evidence>
<organism evidence="2 3">
    <name type="scientific">Corynebacterium stationis</name>
    <dbReference type="NCBI Taxonomy" id="1705"/>
    <lineage>
        <taxon>Bacteria</taxon>
        <taxon>Bacillati</taxon>
        <taxon>Actinomycetota</taxon>
        <taxon>Actinomycetes</taxon>
        <taxon>Mycobacteriales</taxon>
        <taxon>Corynebacteriaceae</taxon>
        <taxon>Corynebacterium</taxon>
    </lineage>
</organism>
<evidence type="ECO:0000313" key="2">
    <source>
        <dbReference type="EMBL" id="OAH31283.1"/>
    </source>
</evidence>
<dbReference type="RefSeq" id="WP_066838018.1">
    <property type="nucleotide sequence ID" value="NZ_LSTQ01000005.1"/>
</dbReference>